<accession>A0A923PGR3</accession>
<evidence type="ECO:0000256" key="2">
    <source>
        <dbReference type="ARBA" id="ARBA00023136"/>
    </source>
</evidence>
<evidence type="ECO:0000256" key="1">
    <source>
        <dbReference type="ARBA" id="ARBA00004370"/>
    </source>
</evidence>
<sequence>MTRFLRLILLHGIFCWALTQVPGTLEAQSPLRLQVRGTDLEWTDDPPTLSDSAEVLRYLAEWQAEQQAMAYWEASVDSLYRTGASALQAVVHRGPRYTWGQLRPPTNPEFLAWARQAGYRPQRFRPGRRFTPGQWTALRDSLVVGAADRGYPFAAVGLDSISWEAPGELSGVIAVQPGPLVRYGEVRPPAGLRVRTAFLERYLGIRPGEVYRESRVRRMGNYLAQLPYLTVKGPPTITFVDSLAFFDLAIERRAASRFDFVIGVLPNSGTDGRLLLTGDLNGELFNGFGQGERIAVRFEQLRPQTQELALALEYPFLFNLPFGFEGELDFYRRDSSFLNLNWRLAATYLREGNDRLAVFWENRRTIIPGGAALSSGELPDTLGVSRSFFGLQLRRVRTDRRFSPRNGYALDLNAAAGLRKLLDVAASDSLNLASNQLKLEGRFDAYFDPWAGTVLYFGLRGGGLFGDGEVLANEQYRLGGAKLLRGFDEQSVFARDYLLATAEFRLLLGGNAYLYSFVDAARLNPRSQAKPELAIDYPLGFGAGVNFETRAGVFALSLALGRRNGLPLDLGAPKVHLGYLSVF</sequence>
<dbReference type="RefSeq" id="WP_187465916.1">
    <property type="nucleotide sequence ID" value="NZ_JACSIT010000078.1"/>
</dbReference>
<proteinExistence type="predicted"/>
<comment type="caution">
    <text evidence="4">The sequence shown here is derived from an EMBL/GenBank/DDBJ whole genome shotgun (WGS) entry which is preliminary data.</text>
</comment>
<dbReference type="EMBL" id="JACSIT010000078">
    <property type="protein sequence ID" value="MBC6993818.1"/>
    <property type="molecule type" value="Genomic_DNA"/>
</dbReference>
<evidence type="ECO:0000259" key="3">
    <source>
        <dbReference type="Pfam" id="PF01103"/>
    </source>
</evidence>
<comment type="subcellular location">
    <subcellularLocation>
        <location evidence="1">Membrane</location>
    </subcellularLocation>
</comment>
<keyword evidence="2" id="KW-0472">Membrane</keyword>
<organism evidence="4 5">
    <name type="scientific">Neolewinella lacunae</name>
    <dbReference type="NCBI Taxonomy" id="1517758"/>
    <lineage>
        <taxon>Bacteria</taxon>
        <taxon>Pseudomonadati</taxon>
        <taxon>Bacteroidota</taxon>
        <taxon>Saprospiria</taxon>
        <taxon>Saprospirales</taxon>
        <taxon>Lewinellaceae</taxon>
        <taxon>Neolewinella</taxon>
    </lineage>
</organism>
<protein>
    <submittedName>
        <fullName evidence="4">BamA/TamA family outer membrane protein</fullName>
    </submittedName>
</protein>
<dbReference type="Pfam" id="PF01103">
    <property type="entry name" value="Omp85"/>
    <property type="match status" value="1"/>
</dbReference>
<dbReference type="Proteomes" id="UP000650081">
    <property type="component" value="Unassembled WGS sequence"/>
</dbReference>
<dbReference type="InterPro" id="IPR000184">
    <property type="entry name" value="Bac_surfAg_D15"/>
</dbReference>
<dbReference type="Gene3D" id="2.40.160.50">
    <property type="entry name" value="membrane protein fhac: a member of the omp85/tpsb transporter family"/>
    <property type="match status" value="1"/>
</dbReference>
<feature type="domain" description="Bacterial surface antigen (D15)" evidence="3">
    <location>
        <begin position="385"/>
        <end position="559"/>
    </location>
</feature>
<gene>
    <name evidence="4" type="ORF">H9S92_06580</name>
</gene>
<evidence type="ECO:0000313" key="5">
    <source>
        <dbReference type="Proteomes" id="UP000650081"/>
    </source>
</evidence>
<keyword evidence="5" id="KW-1185">Reference proteome</keyword>
<evidence type="ECO:0000313" key="4">
    <source>
        <dbReference type="EMBL" id="MBC6993818.1"/>
    </source>
</evidence>
<dbReference type="AlphaFoldDB" id="A0A923PGR3"/>
<reference evidence="4" key="1">
    <citation type="submission" date="2020-08" db="EMBL/GenBank/DDBJ databases">
        <title>Lewinella bacteria from marine environments.</title>
        <authorList>
            <person name="Zhong Y."/>
        </authorList>
    </citation>
    <scope>NUCLEOTIDE SEQUENCE</scope>
    <source>
        <strain evidence="4">KCTC 42187</strain>
    </source>
</reference>
<name>A0A923PGR3_9BACT</name>
<dbReference type="GO" id="GO:0019867">
    <property type="term" value="C:outer membrane"/>
    <property type="evidence" value="ECO:0007669"/>
    <property type="project" value="InterPro"/>
</dbReference>